<dbReference type="SUPFAM" id="SSF50346">
    <property type="entry name" value="PRC-barrel domain"/>
    <property type="match status" value="2"/>
</dbReference>
<reference evidence="3 4" key="1">
    <citation type="submission" date="2016-02" db="EMBL/GenBank/DDBJ databases">
        <authorList>
            <person name="Wen L."/>
            <person name="He K."/>
            <person name="Yang H."/>
        </authorList>
    </citation>
    <scope>NUCLEOTIDE SEQUENCE [LARGE SCALE GENOMIC DNA]</scope>
    <source>
        <strain evidence="3 4">TSA40</strain>
    </source>
</reference>
<dbReference type="AlphaFoldDB" id="A0A254TF51"/>
<dbReference type="InterPro" id="IPR011033">
    <property type="entry name" value="PRC_barrel-like_sf"/>
</dbReference>
<dbReference type="InterPro" id="IPR027275">
    <property type="entry name" value="PRC-brl_dom"/>
</dbReference>
<feature type="compositionally biased region" description="Basic and acidic residues" evidence="1">
    <location>
        <begin position="222"/>
        <end position="235"/>
    </location>
</feature>
<name>A0A254TF51_9BURK</name>
<accession>A0A254TF51</accession>
<dbReference type="RefSeq" id="WP_170942153.1">
    <property type="nucleotide sequence ID" value="NZ_LSTO01000001.1"/>
</dbReference>
<evidence type="ECO:0000313" key="3">
    <source>
        <dbReference type="EMBL" id="OWW21244.1"/>
    </source>
</evidence>
<evidence type="ECO:0000313" key="4">
    <source>
        <dbReference type="Proteomes" id="UP000197535"/>
    </source>
</evidence>
<dbReference type="GO" id="GO:0019684">
    <property type="term" value="P:photosynthesis, light reaction"/>
    <property type="evidence" value="ECO:0007669"/>
    <property type="project" value="InterPro"/>
</dbReference>
<dbReference type="GO" id="GO:0030077">
    <property type="term" value="C:plasma membrane light-harvesting complex"/>
    <property type="evidence" value="ECO:0007669"/>
    <property type="project" value="InterPro"/>
</dbReference>
<organism evidence="3 4">
    <name type="scientific">Noviherbaspirillum denitrificans</name>
    <dbReference type="NCBI Taxonomy" id="1968433"/>
    <lineage>
        <taxon>Bacteria</taxon>
        <taxon>Pseudomonadati</taxon>
        <taxon>Pseudomonadota</taxon>
        <taxon>Betaproteobacteria</taxon>
        <taxon>Burkholderiales</taxon>
        <taxon>Oxalobacteraceae</taxon>
        <taxon>Noviherbaspirillum</taxon>
    </lineage>
</organism>
<comment type="caution">
    <text evidence="3">The sequence shown here is derived from an EMBL/GenBank/DDBJ whole genome shotgun (WGS) entry which is preliminary data.</text>
</comment>
<keyword evidence="4" id="KW-1185">Reference proteome</keyword>
<protein>
    <recommendedName>
        <fullName evidence="2">PRC-barrel domain-containing protein</fullName>
    </recommendedName>
</protein>
<evidence type="ECO:0000259" key="2">
    <source>
        <dbReference type="Pfam" id="PF05239"/>
    </source>
</evidence>
<feature type="domain" description="PRC-barrel" evidence="2">
    <location>
        <begin position="151"/>
        <end position="223"/>
    </location>
</feature>
<dbReference type="Pfam" id="PF05239">
    <property type="entry name" value="PRC"/>
    <property type="match status" value="2"/>
</dbReference>
<sequence length="260" mass="29583">MLHSANALRGFAIAATDGELGSVKDVYFDDAAWTIRYLVVNTGGWPNGFDVLLSPMSVLAEEWGHRALRVGLTMQQIRNSPSIDTAKPVERQHEEEFNTYYGYPYYWAGPHRGSAVYPGVVEKRPLDTADELAIRKRMAEERAHADPHLRSCHEVVGYHIHAIDRQIGHVEDFLFDQVDWSIHLMVVDTRKWLVGKHVLIPPREISRVSWEDRTVLVNATRDQVEHSPEYDEAHPPESGAELEMFRVRNAGETGASHRPQ</sequence>
<feature type="domain" description="PRC-barrel" evidence="2">
    <location>
        <begin position="5"/>
        <end position="53"/>
    </location>
</feature>
<gene>
    <name evidence="3" type="ORF">AYR66_18980</name>
</gene>
<dbReference type="Gene3D" id="3.90.50.10">
    <property type="entry name" value="Photosynthetic Reaction Center, subunit H, domain 2"/>
    <property type="match status" value="2"/>
</dbReference>
<feature type="region of interest" description="Disordered" evidence="1">
    <location>
        <begin position="222"/>
        <end position="242"/>
    </location>
</feature>
<dbReference type="Proteomes" id="UP000197535">
    <property type="component" value="Unassembled WGS sequence"/>
</dbReference>
<dbReference type="InterPro" id="IPR014747">
    <property type="entry name" value="Bac_photo_RC_H_C"/>
</dbReference>
<proteinExistence type="predicted"/>
<evidence type="ECO:0000256" key="1">
    <source>
        <dbReference type="SAM" id="MobiDB-lite"/>
    </source>
</evidence>
<dbReference type="EMBL" id="LSTO01000001">
    <property type="protein sequence ID" value="OWW21244.1"/>
    <property type="molecule type" value="Genomic_DNA"/>
</dbReference>